<dbReference type="EMBL" id="RKLV01000013">
    <property type="protein sequence ID" value="MCX2819883.1"/>
    <property type="molecule type" value="Genomic_DNA"/>
</dbReference>
<reference evidence="2" key="1">
    <citation type="submission" date="2022-09" db="EMBL/GenBank/DDBJ databases">
        <title>Haloadaptaus new haloarchaeum isolated from saline soil.</title>
        <authorList>
            <person name="Duran-Viseras A."/>
            <person name="Sanchez-Porro C."/>
            <person name="Ventosa A."/>
        </authorList>
    </citation>
    <scope>NUCLEOTIDE SEQUENCE</scope>
    <source>
        <strain evidence="2">F3-133</strain>
    </source>
</reference>
<gene>
    <name evidence="2" type="ORF">EGH25_11030</name>
</gene>
<accession>A0A9Q4C5Z6</accession>
<dbReference type="AlphaFoldDB" id="A0A9Q4C5Z6"/>
<feature type="compositionally biased region" description="Basic and acidic residues" evidence="1">
    <location>
        <begin position="1"/>
        <end position="13"/>
    </location>
</feature>
<evidence type="ECO:0000313" key="2">
    <source>
        <dbReference type="EMBL" id="MCX2819883.1"/>
    </source>
</evidence>
<dbReference type="SUPFAM" id="SSF46785">
    <property type="entry name" value="Winged helix' DNA-binding domain"/>
    <property type="match status" value="1"/>
</dbReference>
<keyword evidence="3" id="KW-1185">Reference proteome</keyword>
<evidence type="ECO:0000313" key="3">
    <source>
        <dbReference type="Proteomes" id="UP001149411"/>
    </source>
</evidence>
<evidence type="ECO:0000256" key="1">
    <source>
        <dbReference type="SAM" id="MobiDB-lite"/>
    </source>
</evidence>
<dbReference type="RefSeq" id="WP_266088540.1">
    <property type="nucleotide sequence ID" value="NZ_RKLV01000013.1"/>
</dbReference>
<proteinExistence type="predicted"/>
<dbReference type="InterPro" id="IPR036390">
    <property type="entry name" value="WH_DNA-bd_sf"/>
</dbReference>
<dbReference type="Proteomes" id="UP001149411">
    <property type="component" value="Unassembled WGS sequence"/>
</dbReference>
<comment type="caution">
    <text evidence="2">The sequence shown here is derived from an EMBL/GenBank/DDBJ whole genome shotgun (WGS) entry which is preliminary data.</text>
</comment>
<sequence>MGRGEIHGREKTGEISQKYSDEEYLDAVREHEPAGTSEVAEAVGVERQSADYRLRKLEEKDRVESKMVGNSLVWMVKP</sequence>
<dbReference type="Gene3D" id="1.10.10.10">
    <property type="entry name" value="Winged helix-like DNA-binding domain superfamily/Winged helix DNA-binding domain"/>
    <property type="match status" value="1"/>
</dbReference>
<protein>
    <submittedName>
        <fullName evidence="2">Transcriptional regulator</fullName>
    </submittedName>
</protein>
<organism evidence="2 3">
    <name type="scientific">Halorutilus salinus</name>
    <dbReference type="NCBI Taxonomy" id="2487751"/>
    <lineage>
        <taxon>Archaea</taxon>
        <taxon>Methanobacteriati</taxon>
        <taxon>Methanobacteriota</taxon>
        <taxon>Stenosarchaea group</taxon>
        <taxon>Halobacteria</taxon>
        <taxon>Halorutilales</taxon>
        <taxon>Halorutilaceae</taxon>
        <taxon>Halorutilus</taxon>
    </lineage>
</organism>
<name>A0A9Q4C5Z6_9EURY</name>
<dbReference type="InterPro" id="IPR036388">
    <property type="entry name" value="WH-like_DNA-bd_sf"/>
</dbReference>
<feature type="region of interest" description="Disordered" evidence="1">
    <location>
        <begin position="1"/>
        <end position="20"/>
    </location>
</feature>